<comment type="caution">
    <text evidence="6">The sequence shown here is derived from an EMBL/GenBank/DDBJ whole genome shotgun (WGS) entry which is preliminary data.</text>
</comment>
<dbReference type="InterPro" id="IPR011905">
    <property type="entry name" value="GlrX-like_pln_2"/>
</dbReference>
<keyword evidence="4" id="KW-0676">Redox-active center</keyword>
<dbReference type="PANTHER" id="PTHR10168">
    <property type="entry name" value="GLUTAREDOXIN"/>
    <property type="match status" value="1"/>
</dbReference>
<feature type="domain" description="Glutaredoxin" evidence="5">
    <location>
        <begin position="54"/>
        <end position="125"/>
    </location>
</feature>
<dbReference type="Proteomes" id="UP001419268">
    <property type="component" value="Unassembled WGS sequence"/>
</dbReference>
<dbReference type="GO" id="GO:0005737">
    <property type="term" value="C:cytoplasm"/>
    <property type="evidence" value="ECO:0007669"/>
    <property type="project" value="UniProtKB-SubCell"/>
</dbReference>
<name>A0AAP0JEV2_9MAGN</name>
<evidence type="ECO:0000256" key="1">
    <source>
        <dbReference type="ARBA" id="ARBA00004496"/>
    </source>
</evidence>
<evidence type="ECO:0000256" key="2">
    <source>
        <dbReference type="ARBA" id="ARBA00007568"/>
    </source>
</evidence>
<dbReference type="AlphaFoldDB" id="A0AAP0JEV2"/>
<dbReference type="Gene3D" id="3.40.30.10">
    <property type="entry name" value="Glutaredoxin"/>
    <property type="match status" value="1"/>
</dbReference>
<evidence type="ECO:0000259" key="5">
    <source>
        <dbReference type="Pfam" id="PF00462"/>
    </source>
</evidence>
<evidence type="ECO:0000256" key="4">
    <source>
        <dbReference type="ARBA" id="ARBA00023284"/>
    </source>
</evidence>
<proteinExistence type="inferred from homology"/>
<dbReference type="InterPro" id="IPR002109">
    <property type="entry name" value="Glutaredoxin"/>
</dbReference>
<reference evidence="6 7" key="1">
    <citation type="submission" date="2024-01" db="EMBL/GenBank/DDBJ databases">
        <title>Genome assemblies of Stephania.</title>
        <authorList>
            <person name="Yang L."/>
        </authorList>
    </citation>
    <scope>NUCLEOTIDE SEQUENCE [LARGE SCALE GENOMIC DNA]</scope>
    <source>
        <strain evidence="6">JXDWG</strain>
        <tissue evidence="6">Leaf</tissue>
    </source>
</reference>
<dbReference type="NCBIfam" id="TIGR02189">
    <property type="entry name" value="GlrX-like_plant"/>
    <property type="match status" value="1"/>
</dbReference>
<evidence type="ECO:0000313" key="7">
    <source>
        <dbReference type="Proteomes" id="UP001419268"/>
    </source>
</evidence>
<protein>
    <recommendedName>
        <fullName evidence="5">Glutaredoxin domain-containing protein</fullName>
    </recommendedName>
</protein>
<evidence type="ECO:0000313" key="6">
    <source>
        <dbReference type="EMBL" id="KAK9131911.1"/>
    </source>
</evidence>
<dbReference type="Pfam" id="PF00462">
    <property type="entry name" value="Glutaredoxin"/>
    <property type="match status" value="1"/>
</dbReference>
<evidence type="ECO:0000256" key="3">
    <source>
        <dbReference type="ARBA" id="ARBA00022490"/>
    </source>
</evidence>
<gene>
    <name evidence="6" type="ORF">Scep_011439</name>
</gene>
<sequence length="153" mass="16562">MQQALPYMNWAHSKADQNPIGRLSTMMVSVSDEDHPLKGKSSRDVKVMVRENAVLLIGKRGCCMCHVMKRLLLGLGVNPSVCEVDEDEESRVVNELGTIGVSDSTAGKNSVLKPQFPSVYIGGKLFGGLDQLMAAHISGELTPILKKAGALWL</sequence>
<dbReference type="EMBL" id="JBBNAG010000005">
    <property type="protein sequence ID" value="KAK9131911.1"/>
    <property type="molecule type" value="Genomic_DNA"/>
</dbReference>
<accession>A0AAP0JEV2</accession>
<dbReference type="PROSITE" id="PS51354">
    <property type="entry name" value="GLUTAREDOXIN_2"/>
    <property type="match status" value="1"/>
</dbReference>
<organism evidence="6 7">
    <name type="scientific">Stephania cephalantha</name>
    <dbReference type="NCBI Taxonomy" id="152367"/>
    <lineage>
        <taxon>Eukaryota</taxon>
        <taxon>Viridiplantae</taxon>
        <taxon>Streptophyta</taxon>
        <taxon>Embryophyta</taxon>
        <taxon>Tracheophyta</taxon>
        <taxon>Spermatophyta</taxon>
        <taxon>Magnoliopsida</taxon>
        <taxon>Ranunculales</taxon>
        <taxon>Menispermaceae</taxon>
        <taxon>Menispermoideae</taxon>
        <taxon>Cissampelideae</taxon>
        <taxon>Stephania</taxon>
    </lineage>
</organism>
<dbReference type="InterPro" id="IPR036249">
    <property type="entry name" value="Thioredoxin-like_sf"/>
</dbReference>
<comment type="similarity">
    <text evidence="2">Belongs to the glutaredoxin family. CC-type subfamily.</text>
</comment>
<keyword evidence="3" id="KW-0963">Cytoplasm</keyword>
<dbReference type="SUPFAM" id="SSF52833">
    <property type="entry name" value="Thioredoxin-like"/>
    <property type="match status" value="1"/>
</dbReference>
<comment type="subcellular location">
    <subcellularLocation>
        <location evidence="1">Cytoplasm</location>
    </subcellularLocation>
</comment>
<keyword evidence="7" id="KW-1185">Reference proteome</keyword>